<dbReference type="Pfam" id="PF13404">
    <property type="entry name" value="HTH_AsnC-type"/>
    <property type="match status" value="1"/>
</dbReference>
<dbReference type="PANTHER" id="PTHR30154">
    <property type="entry name" value="LEUCINE-RESPONSIVE REGULATORY PROTEIN"/>
    <property type="match status" value="1"/>
</dbReference>
<organism evidence="5 6">
    <name type="scientific">Photobacterium galatheae</name>
    <dbReference type="NCBI Taxonomy" id="1654360"/>
    <lineage>
        <taxon>Bacteria</taxon>
        <taxon>Pseudomonadati</taxon>
        <taxon>Pseudomonadota</taxon>
        <taxon>Gammaproteobacteria</taxon>
        <taxon>Vibrionales</taxon>
        <taxon>Vibrionaceae</taxon>
        <taxon>Photobacterium</taxon>
    </lineage>
</organism>
<dbReference type="InterPro" id="IPR036390">
    <property type="entry name" value="WH_DNA-bd_sf"/>
</dbReference>
<gene>
    <name evidence="5" type="ORF">EA58_13045</name>
</gene>
<feature type="domain" description="HTH asnC-type" evidence="4">
    <location>
        <begin position="10"/>
        <end position="85"/>
    </location>
</feature>
<dbReference type="Proteomes" id="UP000027192">
    <property type="component" value="Unassembled WGS sequence"/>
</dbReference>
<dbReference type="InterPro" id="IPR019888">
    <property type="entry name" value="Tscrpt_reg_AsnC-like"/>
</dbReference>
<evidence type="ECO:0000313" key="5">
    <source>
        <dbReference type="EMBL" id="KDM91078.1"/>
    </source>
</evidence>
<keyword evidence="6" id="KW-1185">Reference proteome</keyword>
<dbReference type="GO" id="GO:0043565">
    <property type="term" value="F:sequence-specific DNA binding"/>
    <property type="evidence" value="ECO:0007669"/>
    <property type="project" value="InterPro"/>
</dbReference>
<dbReference type="Gene3D" id="3.30.70.920">
    <property type="match status" value="1"/>
</dbReference>
<evidence type="ECO:0000313" key="6">
    <source>
        <dbReference type="Proteomes" id="UP000027192"/>
    </source>
</evidence>
<evidence type="ECO:0000256" key="1">
    <source>
        <dbReference type="ARBA" id="ARBA00023015"/>
    </source>
</evidence>
<dbReference type="InterPro" id="IPR036388">
    <property type="entry name" value="WH-like_DNA-bd_sf"/>
</dbReference>
<sequence>MMSTLHSNTVDRIDRKILSSLLINGRESIANMARSVGLSRTAVAERISRMEKSGVIEGYTARIGTKKNADLTNCYLLIKCKNGWKKKVCDSLREIPEIKTISVVGGGFDIITLLEASSLHVMNELCDEAENIPGIKELHSTVVFHSPTCR</sequence>
<evidence type="ECO:0000259" key="4">
    <source>
        <dbReference type="PROSITE" id="PS50956"/>
    </source>
</evidence>
<dbReference type="SMART" id="SM00344">
    <property type="entry name" value="HTH_ASNC"/>
    <property type="match status" value="1"/>
</dbReference>
<evidence type="ECO:0000256" key="3">
    <source>
        <dbReference type="ARBA" id="ARBA00023163"/>
    </source>
</evidence>
<dbReference type="RefSeq" id="WP_036753234.1">
    <property type="nucleotide sequence ID" value="NZ_JAGSGC010000009.1"/>
</dbReference>
<dbReference type="InterPro" id="IPR019885">
    <property type="entry name" value="Tscrpt_reg_HTH_AsnC-type_CS"/>
</dbReference>
<dbReference type="GO" id="GO:0043200">
    <property type="term" value="P:response to amino acid"/>
    <property type="evidence" value="ECO:0007669"/>
    <property type="project" value="TreeGrafter"/>
</dbReference>
<dbReference type="STRING" id="1654360.EA58_13045"/>
<evidence type="ECO:0000256" key="2">
    <source>
        <dbReference type="ARBA" id="ARBA00023125"/>
    </source>
</evidence>
<dbReference type="SUPFAM" id="SSF46785">
    <property type="entry name" value="Winged helix' DNA-binding domain"/>
    <property type="match status" value="1"/>
</dbReference>
<keyword evidence="2" id="KW-0238">DNA-binding</keyword>
<reference evidence="5 6" key="1">
    <citation type="submission" date="2014-04" db="EMBL/GenBank/DDBJ databases">
        <title>Draft genome sequence of Photobacterium halotolerans S2753: a solonamide, ngercheumicin and holomycin producer.</title>
        <authorList>
            <person name="Machado H.R."/>
            <person name="Gram L."/>
        </authorList>
    </citation>
    <scope>NUCLEOTIDE SEQUENCE [LARGE SCALE GENOMIC DNA]</scope>
    <source>
        <strain evidence="5 6">S2753</strain>
    </source>
</reference>
<proteinExistence type="predicted"/>
<dbReference type="PRINTS" id="PR00033">
    <property type="entry name" value="HTHASNC"/>
</dbReference>
<dbReference type="InterPro" id="IPR011991">
    <property type="entry name" value="ArsR-like_HTH"/>
</dbReference>
<accession>A0A066RUM0</accession>
<name>A0A066RUM0_9GAMM</name>
<dbReference type="PANTHER" id="PTHR30154:SF53">
    <property type="entry name" value="HTH-TYPE TRANSCRIPTIONAL REGULATOR LRPC"/>
    <property type="match status" value="1"/>
</dbReference>
<dbReference type="PROSITE" id="PS00519">
    <property type="entry name" value="HTH_ASNC_1"/>
    <property type="match status" value="1"/>
</dbReference>
<dbReference type="PROSITE" id="PS50956">
    <property type="entry name" value="HTH_ASNC_2"/>
    <property type="match status" value="1"/>
</dbReference>
<dbReference type="EMBL" id="JMIB01000026">
    <property type="protein sequence ID" value="KDM91078.1"/>
    <property type="molecule type" value="Genomic_DNA"/>
</dbReference>
<dbReference type="SUPFAM" id="SSF54909">
    <property type="entry name" value="Dimeric alpha+beta barrel"/>
    <property type="match status" value="1"/>
</dbReference>
<protein>
    <submittedName>
        <fullName evidence="5">AsnC family transcriptional regulator</fullName>
    </submittedName>
</protein>
<dbReference type="Pfam" id="PF01037">
    <property type="entry name" value="AsnC_trans_reg"/>
    <property type="match status" value="1"/>
</dbReference>
<keyword evidence="3" id="KW-0804">Transcription</keyword>
<dbReference type="InterPro" id="IPR019887">
    <property type="entry name" value="Tscrpt_reg_AsnC/Lrp_C"/>
</dbReference>
<dbReference type="GO" id="GO:0006355">
    <property type="term" value="P:regulation of DNA-templated transcription"/>
    <property type="evidence" value="ECO:0007669"/>
    <property type="project" value="UniProtKB-ARBA"/>
</dbReference>
<dbReference type="CDD" id="cd00090">
    <property type="entry name" value="HTH_ARSR"/>
    <property type="match status" value="1"/>
</dbReference>
<comment type="caution">
    <text evidence="5">The sequence shown here is derived from an EMBL/GenBank/DDBJ whole genome shotgun (WGS) entry which is preliminary data.</text>
</comment>
<dbReference type="AlphaFoldDB" id="A0A066RUM0"/>
<dbReference type="InterPro" id="IPR000485">
    <property type="entry name" value="AsnC-type_HTH_dom"/>
</dbReference>
<keyword evidence="1" id="KW-0805">Transcription regulation</keyword>
<dbReference type="GO" id="GO:0005829">
    <property type="term" value="C:cytosol"/>
    <property type="evidence" value="ECO:0007669"/>
    <property type="project" value="TreeGrafter"/>
</dbReference>
<dbReference type="Gene3D" id="1.10.10.10">
    <property type="entry name" value="Winged helix-like DNA-binding domain superfamily/Winged helix DNA-binding domain"/>
    <property type="match status" value="1"/>
</dbReference>
<dbReference type="InterPro" id="IPR011008">
    <property type="entry name" value="Dimeric_a/b-barrel"/>
</dbReference>